<reference evidence="1 2" key="1">
    <citation type="submission" date="2024-10" db="EMBL/GenBank/DDBJ databases">
        <title>The Natural Products Discovery Center: Release of the First 8490 Sequenced Strains for Exploring Actinobacteria Biosynthetic Diversity.</title>
        <authorList>
            <person name="Kalkreuter E."/>
            <person name="Kautsar S.A."/>
            <person name="Yang D."/>
            <person name="Bader C.D."/>
            <person name="Teijaro C.N."/>
            <person name="Fluegel L."/>
            <person name="Davis C.M."/>
            <person name="Simpson J.R."/>
            <person name="Lauterbach L."/>
            <person name="Steele A.D."/>
            <person name="Gui C."/>
            <person name="Meng S."/>
            <person name="Li G."/>
            <person name="Viehrig K."/>
            <person name="Ye F."/>
            <person name="Su P."/>
            <person name="Kiefer A.F."/>
            <person name="Nichols A."/>
            <person name="Cepeda A.J."/>
            <person name="Yan W."/>
            <person name="Fan B."/>
            <person name="Jiang Y."/>
            <person name="Adhikari A."/>
            <person name="Zheng C.-J."/>
            <person name="Schuster L."/>
            <person name="Cowan T.M."/>
            <person name="Smanski M.J."/>
            <person name="Chevrette M.G."/>
            <person name="De Carvalho L.P.S."/>
            <person name="Shen B."/>
        </authorList>
    </citation>
    <scope>NUCLEOTIDE SEQUENCE [LARGE SCALE GENOMIC DNA]</scope>
    <source>
        <strain evidence="1 2">NPDC051599</strain>
    </source>
</reference>
<keyword evidence="2" id="KW-1185">Reference proteome</keyword>
<dbReference type="Gene3D" id="3.90.226.10">
    <property type="entry name" value="2-enoyl-CoA Hydratase, Chain A, domain 1"/>
    <property type="match status" value="1"/>
</dbReference>
<evidence type="ECO:0000313" key="1">
    <source>
        <dbReference type="EMBL" id="MFI5679572.1"/>
    </source>
</evidence>
<dbReference type="PANTHER" id="PTHR43459:SF1">
    <property type="entry name" value="EG:BACN32G11.4 PROTEIN"/>
    <property type="match status" value="1"/>
</dbReference>
<protein>
    <submittedName>
        <fullName evidence="1">Enoyl-CoA hydratase/isomerase family protein</fullName>
    </submittedName>
</protein>
<comment type="caution">
    <text evidence="1">The sequence shown here is derived from an EMBL/GenBank/DDBJ whole genome shotgun (WGS) entry which is preliminary data.</text>
</comment>
<dbReference type="InterPro" id="IPR001753">
    <property type="entry name" value="Enoyl-CoA_hydra/iso"/>
</dbReference>
<dbReference type="Pfam" id="PF00378">
    <property type="entry name" value="ECH_1"/>
    <property type="match status" value="1"/>
</dbReference>
<evidence type="ECO:0000313" key="2">
    <source>
        <dbReference type="Proteomes" id="UP001612415"/>
    </source>
</evidence>
<dbReference type="SUPFAM" id="SSF52096">
    <property type="entry name" value="ClpP/crotonase"/>
    <property type="match status" value="1"/>
</dbReference>
<accession>A0ABW7YB14</accession>
<dbReference type="Proteomes" id="UP001612415">
    <property type="component" value="Unassembled WGS sequence"/>
</dbReference>
<name>A0ABW7YB14_STRCE</name>
<proteinExistence type="predicted"/>
<dbReference type="CDD" id="cd06558">
    <property type="entry name" value="crotonase-like"/>
    <property type="match status" value="1"/>
</dbReference>
<dbReference type="InterPro" id="IPR029045">
    <property type="entry name" value="ClpP/crotonase-like_dom_sf"/>
</dbReference>
<gene>
    <name evidence="1" type="ORF">ACIA8P_33895</name>
</gene>
<dbReference type="RefSeq" id="WP_398660033.1">
    <property type="nucleotide sequence ID" value="NZ_JBITDC010000015.1"/>
</dbReference>
<organism evidence="1 2">
    <name type="scientific">Streptomyces cellulosae</name>
    <dbReference type="NCBI Taxonomy" id="1968"/>
    <lineage>
        <taxon>Bacteria</taxon>
        <taxon>Bacillati</taxon>
        <taxon>Actinomycetota</taxon>
        <taxon>Actinomycetes</taxon>
        <taxon>Kitasatosporales</taxon>
        <taxon>Streptomycetaceae</taxon>
        <taxon>Streptomyces</taxon>
    </lineage>
</organism>
<dbReference type="EMBL" id="JBITDC010000015">
    <property type="protein sequence ID" value="MFI5679572.1"/>
    <property type="molecule type" value="Genomic_DNA"/>
</dbReference>
<sequence>MVFAGQSARFGHPEQTLGITTLLGGIYRVAERVGRARAFEWALTSEQVPAQVMADTSVINRLVPDDELLSHAGDFARRVACGQTLAHAAHKALLHSWPLGRTASADRDLFDLSVPLFATQDVRAGLESAAAALRAGKPRPVLDFHGR</sequence>
<dbReference type="PANTHER" id="PTHR43459">
    <property type="entry name" value="ENOYL-COA HYDRATASE"/>
    <property type="match status" value="1"/>
</dbReference>